<organism evidence="2 3">
    <name type="scientific">Aquicella siphonis</name>
    <dbReference type="NCBI Taxonomy" id="254247"/>
    <lineage>
        <taxon>Bacteria</taxon>
        <taxon>Pseudomonadati</taxon>
        <taxon>Pseudomonadota</taxon>
        <taxon>Gammaproteobacteria</taxon>
        <taxon>Legionellales</taxon>
        <taxon>Coxiellaceae</taxon>
        <taxon>Aquicella</taxon>
    </lineage>
</organism>
<gene>
    <name evidence="2" type="ORF">AQUSIP_08590</name>
</gene>
<dbReference type="Proteomes" id="UP000324194">
    <property type="component" value="Chromosome 1"/>
</dbReference>
<evidence type="ECO:0000256" key="1">
    <source>
        <dbReference type="SAM" id="MobiDB-lite"/>
    </source>
</evidence>
<accession>A0A5E4PF06</accession>
<keyword evidence="3" id="KW-1185">Reference proteome</keyword>
<evidence type="ECO:0000313" key="3">
    <source>
        <dbReference type="Proteomes" id="UP000324194"/>
    </source>
</evidence>
<reference evidence="2 3" key="1">
    <citation type="submission" date="2019-08" db="EMBL/GenBank/DDBJ databases">
        <authorList>
            <person name="Guy L."/>
        </authorList>
    </citation>
    <scope>NUCLEOTIDE SEQUENCE [LARGE SCALE GENOMIC DNA]</scope>
    <source>
        <strain evidence="2 3">SGT-108</strain>
    </source>
</reference>
<proteinExistence type="predicted"/>
<evidence type="ECO:0000313" key="2">
    <source>
        <dbReference type="EMBL" id="VVC75569.1"/>
    </source>
</evidence>
<dbReference type="RefSeq" id="WP_148338865.1">
    <property type="nucleotide sequence ID" value="NZ_LR699119.1"/>
</dbReference>
<dbReference type="EMBL" id="LR699119">
    <property type="protein sequence ID" value="VVC75569.1"/>
    <property type="molecule type" value="Genomic_DNA"/>
</dbReference>
<protein>
    <submittedName>
        <fullName evidence="2">Uncharacterized protein</fullName>
    </submittedName>
</protein>
<dbReference type="KEGG" id="asip:AQUSIP_08590"/>
<feature type="region of interest" description="Disordered" evidence="1">
    <location>
        <begin position="319"/>
        <end position="366"/>
    </location>
</feature>
<name>A0A5E4PF06_9COXI</name>
<sequence length="366" mass="40358">MQRSESENNPEGTQKIADIRLGKAVMETAKILGLTDQQINDAVNFLISNYKVFFLKPLSYYSDFQKRITKVPPEVSPAEFIGHAMRTKATALKTFSAAYETKDIPHREKIIQVIKAMVYHDDYYLFLDTASGESIKKQVKQEVGKYTEAVRKAEAANKSRIADEVEAHKAFLKDSRRIPVIYERLVKGVSGDIVNPTSMLSVSQYAKDSVDVYGISWDQLAGYIRKHISDSGCKNIIIDPSQWDSSAQARFRHHVSIDIPARKMHIVGDSVYMDTGLEFESDMLKIFISAEVLEKRLLDISRQSTAASLSAAAAAASASSLASGTPAPVSSAARSGLFSGGEGTSKQKDDEMVQVPKVSKDRSPPP</sequence>
<dbReference type="AlphaFoldDB" id="A0A5E4PF06"/>